<protein>
    <recommendedName>
        <fullName evidence="6">HEAT repeat-containing protein</fullName>
    </recommendedName>
</protein>
<dbReference type="Gene3D" id="1.25.10.10">
    <property type="entry name" value="Leucine-rich Repeat Variant"/>
    <property type="match status" value="1"/>
</dbReference>
<evidence type="ECO:0008006" key="6">
    <source>
        <dbReference type="Google" id="ProtNLM"/>
    </source>
</evidence>
<dbReference type="InterPro" id="IPR011989">
    <property type="entry name" value="ARM-like"/>
</dbReference>
<dbReference type="EMBL" id="LAJF01000039">
    <property type="protein sequence ID" value="KKB86240.1"/>
    <property type="molecule type" value="Genomic_DNA"/>
</dbReference>
<keyword evidence="4" id="KW-1185">Reference proteome</keyword>
<evidence type="ECO:0000313" key="2">
    <source>
        <dbReference type="EMBL" id="KKB86286.1"/>
    </source>
</evidence>
<accession>A0A0F5LV37</accession>
<proteinExistence type="predicted"/>
<dbReference type="RefSeq" id="WP_046133927.1">
    <property type="nucleotide sequence ID" value="NZ_FQVC01000005.1"/>
</dbReference>
<organism evidence="1 4">
    <name type="scientific">Devosia limi DSM 17137</name>
    <dbReference type="NCBI Taxonomy" id="1121477"/>
    <lineage>
        <taxon>Bacteria</taxon>
        <taxon>Pseudomonadati</taxon>
        <taxon>Pseudomonadota</taxon>
        <taxon>Alphaproteobacteria</taxon>
        <taxon>Hyphomicrobiales</taxon>
        <taxon>Devosiaceae</taxon>
        <taxon>Devosia</taxon>
    </lineage>
</organism>
<gene>
    <name evidence="3" type="ORF">SAMN02745223_01864</name>
    <name evidence="1" type="ORF">VW29_03090</name>
    <name evidence="2" type="ORF">VW29_03355</name>
</gene>
<dbReference type="Proteomes" id="UP000184533">
    <property type="component" value="Unassembled WGS sequence"/>
</dbReference>
<dbReference type="OrthoDB" id="2733362at2"/>
<evidence type="ECO:0000313" key="5">
    <source>
        <dbReference type="Proteomes" id="UP000184533"/>
    </source>
</evidence>
<dbReference type="EMBL" id="FQVC01000005">
    <property type="protein sequence ID" value="SHF14859.1"/>
    <property type="molecule type" value="Genomic_DNA"/>
</dbReference>
<name>A0A0F5LV37_9HYPH</name>
<evidence type="ECO:0000313" key="3">
    <source>
        <dbReference type="EMBL" id="SHF14859.1"/>
    </source>
</evidence>
<dbReference type="STRING" id="1121477.SAMN02745223_01864"/>
<dbReference type="Proteomes" id="UP000033608">
    <property type="component" value="Unassembled WGS sequence"/>
</dbReference>
<evidence type="ECO:0000313" key="1">
    <source>
        <dbReference type="EMBL" id="KKB86240.1"/>
    </source>
</evidence>
<dbReference type="AlphaFoldDB" id="A0A0F5LV37"/>
<evidence type="ECO:0000313" key="4">
    <source>
        <dbReference type="Proteomes" id="UP000033608"/>
    </source>
</evidence>
<reference evidence="1 4" key="1">
    <citation type="submission" date="2015-03" db="EMBL/GenBank/DDBJ databases">
        <authorList>
            <person name="Hassan Y.I."/>
            <person name="Lepp D."/>
            <person name="Zhou T."/>
        </authorList>
    </citation>
    <scope>NUCLEOTIDE SEQUENCE [LARGE SCALE GENOMIC DNA]</scope>
    <source>
        <strain evidence="1 4">DSM 17137</strain>
    </source>
</reference>
<dbReference type="EMBL" id="LAJF01000039">
    <property type="protein sequence ID" value="KKB86286.1"/>
    <property type="molecule type" value="Genomic_DNA"/>
</dbReference>
<reference evidence="3 5" key="2">
    <citation type="submission" date="2016-11" db="EMBL/GenBank/DDBJ databases">
        <authorList>
            <person name="Jaros S."/>
            <person name="Januszkiewicz K."/>
            <person name="Wedrychowicz H."/>
        </authorList>
    </citation>
    <scope>NUCLEOTIDE SEQUENCE [LARGE SCALE GENOMIC DNA]</scope>
    <source>
        <strain evidence="3 5">DSM 17137</strain>
    </source>
</reference>
<dbReference type="PATRIC" id="fig|1121477.3.peg.1676"/>
<sequence>MTVLDRLAGALERRDEQPNVALAEDIVARDDKAAIVELAEAVRSGTARQANDALKVLYEVGARRPDLVGGQCPVFIEALKSSSNRQVWGAMTALDAVAEQRAETLVAELPAIIAAADRGSVIAKDHCNSILVKLARAGYGDKAVPLLVERLKTAAPNQFPSYAEAMAPVIPPEDRPGFLAVLKARLGGIVQASKRKRVEKLMSKLNG</sequence>